<dbReference type="OrthoDB" id="9810350at2"/>
<dbReference type="PANTHER" id="PTHR30266:SF2">
    <property type="entry name" value="LARGE-CONDUCTANCE MECHANOSENSITIVE CHANNEL"/>
    <property type="match status" value="1"/>
</dbReference>
<dbReference type="AlphaFoldDB" id="A0A2U1T7U9"/>
<evidence type="ECO:0000256" key="5">
    <source>
        <dbReference type="ARBA" id="ARBA00022692"/>
    </source>
</evidence>
<name>A0A2U1T7U9_9CORY</name>
<dbReference type="Pfam" id="PF01741">
    <property type="entry name" value="MscL"/>
    <property type="match status" value="1"/>
</dbReference>
<evidence type="ECO:0000256" key="2">
    <source>
        <dbReference type="ARBA" id="ARBA00007254"/>
    </source>
</evidence>
<dbReference type="EMBL" id="QEEZ01000006">
    <property type="protein sequence ID" value="PWC02077.1"/>
    <property type="molecule type" value="Genomic_DNA"/>
</dbReference>
<keyword evidence="6 10" id="KW-1133">Transmembrane helix</keyword>
<dbReference type="InterPro" id="IPR019823">
    <property type="entry name" value="Mechanosensitive_channel_CS"/>
</dbReference>
<evidence type="ECO:0000256" key="4">
    <source>
        <dbReference type="ARBA" id="ARBA00022475"/>
    </source>
</evidence>
<evidence type="ECO:0000256" key="6">
    <source>
        <dbReference type="ARBA" id="ARBA00022989"/>
    </source>
</evidence>
<dbReference type="PROSITE" id="PS01327">
    <property type="entry name" value="MSCL"/>
    <property type="match status" value="1"/>
</dbReference>
<evidence type="ECO:0000256" key="3">
    <source>
        <dbReference type="ARBA" id="ARBA00022448"/>
    </source>
</evidence>
<dbReference type="SUPFAM" id="SSF81330">
    <property type="entry name" value="Gated mechanosensitive channel"/>
    <property type="match status" value="1"/>
</dbReference>
<dbReference type="KEGG" id="cyz:C3B44_08020"/>
<evidence type="ECO:0000256" key="9">
    <source>
        <dbReference type="ARBA" id="ARBA00023303"/>
    </source>
</evidence>
<evidence type="ECO:0000313" key="11">
    <source>
        <dbReference type="EMBL" id="PWC02077.1"/>
    </source>
</evidence>
<keyword evidence="9" id="KW-0407">Ion channel</keyword>
<dbReference type="NCBIfam" id="TIGR00220">
    <property type="entry name" value="mscL"/>
    <property type="match status" value="1"/>
</dbReference>
<accession>A0A2U1T7U9</accession>
<keyword evidence="5 10" id="KW-0812">Transmembrane</keyword>
<comment type="similarity">
    <text evidence="2">Belongs to the MscL family.</text>
</comment>
<keyword evidence="8 10" id="KW-0472">Membrane</keyword>
<dbReference type="InterPro" id="IPR001185">
    <property type="entry name" value="MS_channel"/>
</dbReference>
<sequence>MRGNVIDLAVAVVIGAAFTNIVTALTDNFIYPLIAVLGDPEVGGLSIQLRADDVATTIDFSAIITAVINFLLIAAVVYFFIVMPMNKLQELQKRRSGVEEEAEDPTETQLLTEIRDLLADERASANNPSTGGAHRAED</sequence>
<comment type="subcellular location">
    <subcellularLocation>
        <location evidence="1">Cell membrane</location>
        <topology evidence="1">Multi-pass membrane protein</topology>
    </subcellularLocation>
</comment>
<keyword evidence="12" id="KW-1185">Reference proteome</keyword>
<feature type="transmembrane region" description="Helical" evidence="10">
    <location>
        <begin position="60"/>
        <end position="85"/>
    </location>
</feature>
<keyword evidence="3" id="KW-0813">Transport</keyword>
<dbReference type="GO" id="GO:0008381">
    <property type="term" value="F:mechanosensitive monoatomic ion channel activity"/>
    <property type="evidence" value="ECO:0007669"/>
    <property type="project" value="InterPro"/>
</dbReference>
<evidence type="ECO:0000256" key="10">
    <source>
        <dbReference type="SAM" id="Phobius"/>
    </source>
</evidence>
<keyword evidence="4" id="KW-1003">Cell membrane</keyword>
<keyword evidence="7" id="KW-0406">Ion transport</keyword>
<dbReference type="Proteomes" id="UP000244989">
    <property type="component" value="Unassembled WGS sequence"/>
</dbReference>
<evidence type="ECO:0000256" key="7">
    <source>
        <dbReference type="ARBA" id="ARBA00023065"/>
    </source>
</evidence>
<proteinExistence type="inferred from homology"/>
<dbReference type="InterPro" id="IPR037673">
    <property type="entry name" value="MSC/AndL"/>
</dbReference>
<evidence type="ECO:0000256" key="8">
    <source>
        <dbReference type="ARBA" id="ARBA00023136"/>
    </source>
</evidence>
<organism evidence="11 12">
    <name type="scientific">Corynebacterium yudongzhengii</name>
    <dbReference type="NCBI Taxonomy" id="2080740"/>
    <lineage>
        <taxon>Bacteria</taxon>
        <taxon>Bacillati</taxon>
        <taxon>Actinomycetota</taxon>
        <taxon>Actinomycetes</taxon>
        <taxon>Mycobacteriales</taxon>
        <taxon>Corynebacteriaceae</taxon>
        <taxon>Corynebacterium</taxon>
    </lineage>
</organism>
<dbReference type="GO" id="GO:0005886">
    <property type="term" value="C:plasma membrane"/>
    <property type="evidence" value="ECO:0007669"/>
    <property type="project" value="UniProtKB-SubCell"/>
</dbReference>
<protein>
    <submittedName>
        <fullName evidence="11">Large conductance mechanosensitive channel protein MscL</fullName>
    </submittedName>
</protein>
<gene>
    <name evidence="11" type="primary">mscL</name>
    <name evidence="11" type="ORF">DF222_04360</name>
</gene>
<reference evidence="12" key="1">
    <citation type="submission" date="2018-04" db="EMBL/GenBank/DDBJ databases">
        <authorList>
            <person name="Liu S."/>
            <person name="Wang Z."/>
            <person name="Li J."/>
        </authorList>
    </citation>
    <scope>NUCLEOTIDE SEQUENCE [LARGE SCALE GENOMIC DNA]</scope>
    <source>
        <strain evidence="12">2189</strain>
    </source>
</reference>
<evidence type="ECO:0000313" key="12">
    <source>
        <dbReference type="Proteomes" id="UP000244989"/>
    </source>
</evidence>
<comment type="caution">
    <text evidence="11">The sequence shown here is derived from an EMBL/GenBank/DDBJ whole genome shotgun (WGS) entry which is preliminary data.</text>
</comment>
<evidence type="ECO:0000256" key="1">
    <source>
        <dbReference type="ARBA" id="ARBA00004651"/>
    </source>
</evidence>
<dbReference type="InterPro" id="IPR036019">
    <property type="entry name" value="MscL_channel"/>
</dbReference>
<dbReference type="PANTHER" id="PTHR30266">
    <property type="entry name" value="MECHANOSENSITIVE CHANNEL MSCL"/>
    <property type="match status" value="1"/>
</dbReference>
<dbReference type="Gene3D" id="1.10.1200.120">
    <property type="entry name" value="Large-conductance mechanosensitive channel, MscL, domain 1"/>
    <property type="match status" value="1"/>
</dbReference>